<dbReference type="Gene3D" id="3.40.50.300">
    <property type="entry name" value="P-loop containing nucleotide triphosphate hydrolases"/>
    <property type="match status" value="2"/>
</dbReference>
<dbReference type="AlphaFoldDB" id="A0A6J3JUV3"/>
<keyword evidence="3 5" id="KW-0347">Helicase</keyword>
<dbReference type="GO" id="GO:0005694">
    <property type="term" value="C:chromosome"/>
    <property type="evidence" value="ECO:0007669"/>
    <property type="project" value="TreeGrafter"/>
</dbReference>
<dbReference type="InterPro" id="IPR004589">
    <property type="entry name" value="DNA_helicase_ATP-dep_RecQ"/>
</dbReference>
<dbReference type="SUPFAM" id="SSF52540">
    <property type="entry name" value="P-loop containing nucleoside triphosphate hydrolases"/>
    <property type="match status" value="2"/>
</dbReference>
<comment type="catalytic activity">
    <reaction evidence="4 5">
        <text>ATP + H2O = ADP + phosphate + H(+)</text>
        <dbReference type="Rhea" id="RHEA:13065"/>
        <dbReference type="ChEBI" id="CHEBI:15377"/>
        <dbReference type="ChEBI" id="CHEBI:15378"/>
        <dbReference type="ChEBI" id="CHEBI:30616"/>
        <dbReference type="ChEBI" id="CHEBI:43474"/>
        <dbReference type="ChEBI" id="CHEBI:456216"/>
    </reaction>
</comment>
<dbReference type="GO" id="GO:0016787">
    <property type="term" value="F:hydrolase activity"/>
    <property type="evidence" value="ECO:0007669"/>
    <property type="project" value="UniProtKB-KW"/>
</dbReference>
<evidence type="ECO:0000313" key="7">
    <source>
        <dbReference type="Proteomes" id="UP000504631"/>
    </source>
</evidence>
<dbReference type="GO" id="GO:0003676">
    <property type="term" value="F:nucleic acid binding"/>
    <property type="evidence" value="ECO:0007669"/>
    <property type="project" value="InterPro"/>
</dbReference>
<sequence length="758" mass="87512">MKLVQMSNYEGHVMSVMKNVFGYENFKNNIQRNAIISICEGAKYVFISMPPGFGRSLCYQLPALIQKKVGIIFSPKLSSMKKEIDFLRSKHINVGLLSRSSKEKERYNILKDLTSVSPKIVLLYVTTEMNTLTYFKKLVILLQERSLLSYIVFNESHCLSEWGYDFKPGYKDINAFNDKLKFVPKIAVTTTVTDKVTTDICKFLTLEDPKVFKIPIQQINVHLDVWFLDLLSDPFEHLKTFIVGVLGLFNSSAHKIDEGFGIIYCREIATAELLKNKLSALGISTLVCHHGLKKSIRHIIESEWESEKIHVIITTYDYGFIHKKSIRCIVHWTIPENIAKYYRECTQIHSENDYTYCRIYFSMKEHSSVKHVIENRKIMNDIEHIRKRLSEYDKFVSYCLLIMCRHVAVNQYFGHIIASCKTNCDVCKNEEIVKIRVHKFIAYSENLEGIKYNICDINEDVKKQQTIAEKRLNTVSKFTEQSGIIPQVKEQPKNSSEIEHKLLKSVSKKIAVNTDNDVECIKQWDGKFSLNKEEWLLAEKISLKKVHQSVKSGIQSNAKNTAKTAKDNSRMIQLSQHAIAQSLLDKYKLDGTVISLKMISCSSQNNIYQSTKPKIININPCNNKHKDEQRCESSSSKVLKNDDEIKVCKEKDRVSKQNSGGSSTIEDKQLDKNLRKRFVSADICPEDYKLKRRKLEHENESTTGTGINRDRGNAFDSCFEWIKNDSNEKPTHEHVTIERVMNTFSLDRHSITITLRKK</sequence>
<comment type="subcellular location">
    <subcellularLocation>
        <location evidence="5">Nucleus</location>
    </subcellularLocation>
</comment>
<dbReference type="Proteomes" id="UP000504631">
    <property type="component" value="Unplaced"/>
</dbReference>
<evidence type="ECO:0000256" key="1">
    <source>
        <dbReference type="ARBA" id="ARBA00005446"/>
    </source>
</evidence>
<dbReference type="GO" id="GO:0005634">
    <property type="term" value="C:nucleus"/>
    <property type="evidence" value="ECO:0007669"/>
    <property type="project" value="UniProtKB-SubCell"/>
</dbReference>
<comment type="catalytic activity">
    <reaction evidence="5">
        <text>Couples ATP hydrolysis with the unwinding of duplex DNA by translocating in the 3'-5' direction.</text>
        <dbReference type="EC" id="5.6.2.4"/>
    </reaction>
</comment>
<dbReference type="PROSITE" id="PS51192">
    <property type="entry name" value="HELICASE_ATP_BIND_1"/>
    <property type="match status" value="1"/>
</dbReference>
<dbReference type="GO" id="GO:0005737">
    <property type="term" value="C:cytoplasm"/>
    <property type="evidence" value="ECO:0007669"/>
    <property type="project" value="TreeGrafter"/>
</dbReference>
<accession>A0A6J3JUV3</accession>
<comment type="similarity">
    <text evidence="1 5">Belongs to the helicase family. RecQ subfamily.</text>
</comment>
<evidence type="ECO:0000256" key="4">
    <source>
        <dbReference type="ARBA" id="ARBA00049360"/>
    </source>
</evidence>
<dbReference type="InterPro" id="IPR011545">
    <property type="entry name" value="DEAD/DEAH_box_helicase_dom"/>
</dbReference>
<dbReference type="GO" id="GO:0009378">
    <property type="term" value="F:four-way junction helicase activity"/>
    <property type="evidence" value="ECO:0007669"/>
    <property type="project" value="TreeGrafter"/>
</dbReference>
<evidence type="ECO:0000259" key="6">
    <source>
        <dbReference type="PROSITE" id="PS51192"/>
    </source>
</evidence>
<dbReference type="InterPro" id="IPR014001">
    <property type="entry name" value="Helicase_ATP-bd"/>
</dbReference>
<proteinExistence type="inferred from homology"/>
<dbReference type="InterPro" id="IPR027417">
    <property type="entry name" value="P-loop_NTPase"/>
</dbReference>
<dbReference type="GO" id="GO:0043138">
    <property type="term" value="F:3'-5' DNA helicase activity"/>
    <property type="evidence" value="ECO:0007669"/>
    <property type="project" value="UniProtKB-EC"/>
</dbReference>
<dbReference type="PANTHER" id="PTHR13710:SF152">
    <property type="entry name" value="ATP-DEPENDENT DNA HELICASE Q5"/>
    <property type="match status" value="1"/>
</dbReference>
<keyword evidence="7" id="KW-1185">Reference proteome</keyword>
<keyword evidence="5" id="KW-0067">ATP-binding</keyword>
<organism evidence="7 8">
    <name type="scientific">Bombus vosnesenskii</name>
    <dbReference type="NCBI Taxonomy" id="207650"/>
    <lineage>
        <taxon>Eukaryota</taxon>
        <taxon>Metazoa</taxon>
        <taxon>Ecdysozoa</taxon>
        <taxon>Arthropoda</taxon>
        <taxon>Hexapoda</taxon>
        <taxon>Insecta</taxon>
        <taxon>Pterygota</taxon>
        <taxon>Neoptera</taxon>
        <taxon>Endopterygota</taxon>
        <taxon>Hymenoptera</taxon>
        <taxon>Apocrita</taxon>
        <taxon>Aculeata</taxon>
        <taxon>Apoidea</taxon>
        <taxon>Anthophila</taxon>
        <taxon>Apidae</taxon>
        <taxon>Bombus</taxon>
        <taxon>Pyrobombus</taxon>
    </lineage>
</organism>
<dbReference type="Pfam" id="PF00270">
    <property type="entry name" value="DEAD"/>
    <property type="match status" value="1"/>
</dbReference>
<dbReference type="RefSeq" id="XP_033344528.1">
    <property type="nucleotide sequence ID" value="XM_033488637.1"/>
</dbReference>
<keyword evidence="2 5" id="KW-0378">Hydrolase</keyword>
<dbReference type="Pfam" id="PF16124">
    <property type="entry name" value="RecQ_Zn_bind"/>
    <property type="match status" value="1"/>
</dbReference>
<dbReference type="NCBIfam" id="TIGR00614">
    <property type="entry name" value="recQ_fam"/>
    <property type="match status" value="1"/>
</dbReference>
<feature type="domain" description="Helicase ATP-binding" evidence="6">
    <location>
        <begin position="36"/>
        <end position="210"/>
    </location>
</feature>
<dbReference type="EC" id="5.6.2.4" evidence="5"/>
<dbReference type="KEGG" id="bvk:117230809"/>
<dbReference type="InterPro" id="IPR032284">
    <property type="entry name" value="RecQ_Zn-bd"/>
</dbReference>
<name>A0A6J3JUV3_9HYME</name>
<dbReference type="SMART" id="SM00487">
    <property type="entry name" value="DEXDc"/>
    <property type="match status" value="1"/>
</dbReference>
<reference evidence="8" key="1">
    <citation type="submission" date="2025-08" db="UniProtKB">
        <authorList>
            <consortium name="RefSeq"/>
        </authorList>
    </citation>
    <scope>IDENTIFICATION</scope>
    <source>
        <tissue evidence="8">Muscle</tissue>
    </source>
</reference>
<gene>
    <name evidence="8" type="primary">LOC117230809</name>
</gene>
<dbReference type="GO" id="GO:0005524">
    <property type="term" value="F:ATP binding"/>
    <property type="evidence" value="ECO:0007669"/>
    <property type="project" value="UniProtKB-KW"/>
</dbReference>
<evidence type="ECO:0000256" key="2">
    <source>
        <dbReference type="ARBA" id="ARBA00022801"/>
    </source>
</evidence>
<evidence type="ECO:0000313" key="8">
    <source>
        <dbReference type="RefSeq" id="XP_033344528.1"/>
    </source>
</evidence>
<evidence type="ECO:0000256" key="3">
    <source>
        <dbReference type="ARBA" id="ARBA00022806"/>
    </source>
</evidence>
<dbReference type="PANTHER" id="PTHR13710">
    <property type="entry name" value="DNA HELICASE RECQ FAMILY MEMBER"/>
    <property type="match status" value="1"/>
</dbReference>
<keyword evidence="5" id="KW-0547">Nucleotide-binding</keyword>
<evidence type="ECO:0000256" key="5">
    <source>
        <dbReference type="RuleBase" id="RU364117"/>
    </source>
</evidence>
<protein>
    <recommendedName>
        <fullName evidence="5">ATP-dependent DNA helicase</fullName>
        <ecNumber evidence="5">5.6.2.4</ecNumber>
    </recommendedName>
</protein>
<dbReference type="GO" id="GO:0000724">
    <property type="term" value="P:double-strand break repair via homologous recombination"/>
    <property type="evidence" value="ECO:0007669"/>
    <property type="project" value="TreeGrafter"/>
</dbReference>
<keyword evidence="5" id="KW-0539">Nucleus</keyword>
<dbReference type="GeneID" id="117230809"/>